<evidence type="ECO:0000313" key="5">
    <source>
        <dbReference type="EMBL" id="KDN36920.1"/>
    </source>
</evidence>
<dbReference type="RefSeq" id="XP_013240201.1">
    <property type="nucleotide sequence ID" value="XM_013384747.1"/>
</dbReference>
<feature type="compositionally biased region" description="Polar residues" evidence="3">
    <location>
        <begin position="600"/>
        <end position="610"/>
    </location>
</feature>
<feature type="compositionally biased region" description="Basic and acidic residues" evidence="3">
    <location>
        <begin position="387"/>
        <end position="400"/>
    </location>
</feature>
<feature type="compositionally biased region" description="Basic and acidic residues" evidence="3">
    <location>
        <begin position="18"/>
        <end position="35"/>
    </location>
</feature>
<sequence length="610" mass="65403">MAETGGVQTPPAQADVMTNKEKRLARKAEKAKQRGADGIASAEVETDADADAAENSKNGLKSKRKRDDVDTHGERSANGEGDAGPADGKEHAEAVEGVEPLSHKEQRKRRRVEKQQQRSQSSGKVSDLADKDQTGPVDSVKAKPNAKPEVPARSPYSIWIGNLSFRTSPDRIQEWLQEHEIEGISRVYMPKGAKRGEYNRGFAYIDLPSNDMVEAAIKLSENNLDGRRLLIKNGSDFAGRPAINPDAASLALASLHNGSDTAGATDVQLAAAANITVGKTGLTKTAAKILRAQKNPPVPTLFVGNLPFETTEEGLQKMLEDAATVRMQKFAVDNNPNRKKGGKSTEKGKGANKGGDDADTNDDDTSDSDSDEEMRSDVASEDEADGKDETGKDPLEEQKRARGAGIRKIRLGTFEDAPTKCKGFAFLDFHTTAHATATLIDYPRCYRLLGREIILQYAGADAVRRGAPKGERIAGKIDAARAGREERKSFKSRPGKAARQKMKEEAAQRAAAAGIILDSPQANANPAAEQIPIDVPAPGTFDPEAPLPKKHKETQEERRARREREKTSGGKKGAARTVTGGARAKPGAALAAAARASVSIVPSQGKKTTF</sequence>
<gene>
    <name evidence="5" type="ORF">K437DRAFT_259972</name>
</gene>
<feature type="compositionally biased region" description="Basic and acidic residues" evidence="3">
    <location>
        <begin position="553"/>
        <end position="568"/>
    </location>
</feature>
<dbReference type="PANTHER" id="PTHR23236:SF12">
    <property type="entry name" value="EUKARYOTIC INITIATION FACTOR 4B-RELATED"/>
    <property type="match status" value="1"/>
</dbReference>
<dbReference type="Pfam" id="PF00076">
    <property type="entry name" value="RRM_1"/>
    <property type="match status" value="1"/>
</dbReference>
<evidence type="ECO:0000313" key="6">
    <source>
        <dbReference type="Proteomes" id="UP000027361"/>
    </source>
</evidence>
<feature type="compositionally biased region" description="Low complexity" evidence="3">
    <location>
        <begin position="575"/>
        <end position="596"/>
    </location>
</feature>
<reference evidence="5 6" key="1">
    <citation type="submission" date="2014-05" db="EMBL/GenBank/DDBJ databases">
        <title>Draft genome sequence of a rare smut relative, Tilletiaria anomala UBC 951.</title>
        <authorList>
            <consortium name="DOE Joint Genome Institute"/>
            <person name="Toome M."/>
            <person name="Kuo A."/>
            <person name="Henrissat B."/>
            <person name="Lipzen A."/>
            <person name="Tritt A."/>
            <person name="Yoshinaga Y."/>
            <person name="Zane M."/>
            <person name="Barry K."/>
            <person name="Grigoriev I.V."/>
            <person name="Spatafora J.W."/>
            <person name="Aimea M.C."/>
        </authorList>
    </citation>
    <scope>NUCLEOTIDE SEQUENCE [LARGE SCALE GENOMIC DNA]</scope>
    <source>
        <strain evidence="5 6">UBC 951</strain>
    </source>
</reference>
<proteinExistence type="predicted"/>
<dbReference type="SUPFAM" id="SSF54928">
    <property type="entry name" value="RNA-binding domain, RBD"/>
    <property type="match status" value="1"/>
</dbReference>
<protein>
    <recommendedName>
        <fullName evidence="4">RRM domain-containing protein</fullName>
    </recommendedName>
</protein>
<feature type="region of interest" description="Disordered" evidence="3">
    <location>
        <begin position="329"/>
        <end position="404"/>
    </location>
</feature>
<feature type="compositionally biased region" description="Acidic residues" evidence="3">
    <location>
        <begin position="357"/>
        <end position="372"/>
    </location>
</feature>
<feature type="compositionally biased region" description="Polar residues" evidence="3">
    <location>
        <begin position="1"/>
        <end position="11"/>
    </location>
</feature>
<feature type="domain" description="RRM" evidence="4">
    <location>
        <begin position="156"/>
        <end position="236"/>
    </location>
</feature>
<dbReference type="OrthoDB" id="439808at2759"/>
<dbReference type="PROSITE" id="PS50102">
    <property type="entry name" value="RRM"/>
    <property type="match status" value="1"/>
</dbReference>
<dbReference type="Gene3D" id="3.30.70.330">
    <property type="match status" value="2"/>
</dbReference>
<dbReference type="InterPro" id="IPR012677">
    <property type="entry name" value="Nucleotide-bd_a/b_plait_sf"/>
</dbReference>
<feature type="region of interest" description="Disordered" evidence="3">
    <location>
        <begin position="1"/>
        <end position="153"/>
    </location>
</feature>
<dbReference type="GeneID" id="25265424"/>
<feature type="region of interest" description="Disordered" evidence="3">
    <location>
        <begin position="480"/>
        <end position="499"/>
    </location>
</feature>
<feature type="region of interest" description="Disordered" evidence="3">
    <location>
        <begin position="535"/>
        <end position="610"/>
    </location>
</feature>
<dbReference type="InterPro" id="IPR000504">
    <property type="entry name" value="RRM_dom"/>
</dbReference>
<organism evidence="5 6">
    <name type="scientific">Tilletiaria anomala (strain ATCC 24038 / CBS 436.72 / UBC 951)</name>
    <dbReference type="NCBI Taxonomy" id="1037660"/>
    <lineage>
        <taxon>Eukaryota</taxon>
        <taxon>Fungi</taxon>
        <taxon>Dikarya</taxon>
        <taxon>Basidiomycota</taxon>
        <taxon>Ustilaginomycotina</taxon>
        <taxon>Exobasidiomycetes</taxon>
        <taxon>Georgefischeriales</taxon>
        <taxon>Tilletiariaceae</taxon>
        <taxon>Tilletiaria</taxon>
    </lineage>
</organism>
<dbReference type="OMA" id="MANWAPR"/>
<evidence type="ECO:0000256" key="3">
    <source>
        <dbReference type="SAM" id="MobiDB-lite"/>
    </source>
</evidence>
<feature type="compositionally biased region" description="Basic residues" evidence="3">
    <location>
        <begin position="490"/>
        <end position="499"/>
    </location>
</feature>
<name>A0A066VED1_TILAU</name>
<keyword evidence="6" id="KW-1185">Reference proteome</keyword>
<dbReference type="GO" id="GO:0008143">
    <property type="term" value="F:poly(A) binding"/>
    <property type="evidence" value="ECO:0007669"/>
    <property type="project" value="TreeGrafter"/>
</dbReference>
<feature type="compositionally biased region" description="Basic and acidic residues" evidence="3">
    <location>
        <begin position="65"/>
        <end position="77"/>
    </location>
</feature>
<dbReference type="HOGENOM" id="CLU_027451_2_2_1"/>
<dbReference type="InterPro" id="IPR035979">
    <property type="entry name" value="RBD_domain_sf"/>
</dbReference>
<keyword evidence="1 2" id="KW-0694">RNA-binding</keyword>
<dbReference type="PANTHER" id="PTHR23236">
    <property type="entry name" value="EUKARYOTIC TRANSLATION INITIATION FACTOR 4B/4H"/>
    <property type="match status" value="1"/>
</dbReference>
<dbReference type="EMBL" id="JMSN01000153">
    <property type="protein sequence ID" value="KDN36920.1"/>
    <property type="molecule type" value="Genomic_DNA"/>
</dbReference>
<evidence type="ECO:0000256" key="2">
    <source>
        <dbReference type="PROSITE-ProRule" id="PRU00176"/>
    </source>
</evidence>
<dbReference type="InParanoid" id="A0A066VED1"/>
<comment type="caution">
    <text evidence="5">The sequence shown here is derived from an EMBL/GenBank/DDBJ whole genome shotgun (WGS) entry which is preliminary data.</text>
</comment>
<evidence type="ECO:0000259" key="4">
    <source>
        <dbReference type="PROSITE" id="PS50102"/>
    </source>
</evidence>
<dbReference type="Proteomes" id="UP000027361">
    <property type="component" value="Unassembled WGS sequence"/>
</dbReference>
<dbReference type="STRING" id="1037660.A0A066VED1"/>
<dbReference type="AlphaFoldDB" id="A0A066VED1"/>
<accession>A0A066VED1</accession>
<feature type="compositionally biased region" description="Basic and acidic residues" evidence="3">
    <location>
        <begin position="480"/>
        <end position="489"/>
    </location>
</feature>
<dbReference type="SMART" id="SM00360">
    <property type="entry name" value="RRM"/>
    <property type="match status" value="2"/>
</dbReference>
<evidence type="ECO:0000256" key="1">
    <source>
        <dbReference type="ARBA" id="ARBA00022884"/>
    </source>
</evidence>